<dbReference type="InterPro" id="IPR036942">
    <property type="entry name" value="Beta-barrel_TonB_sf"/>
</dbReference>
<evidence type="ECO:0000256" key="1">
    <source>
        <dbReference type="ARBA" id="ARBA00004571"/>
    </source>
</evidence>
<evidence type="ECO:0000256" key="7">
    <source>
        <dbReference type="ARBA" id="ARBA00023065"/>
    </source>
</evidence>
<dbReference type="GO" id="GO:0009279">
    <property type="term" value="C:cell outer membrane"/>
    <property type="evidence" value="ECO:0007669"/>
    <property type="project" value="UniProtKB-SubCell"/>
</dbReference>
<dbReference type="Gene3D" id="2.170.130.10">
    <property type="entry name" value="TonB-dependent receptor, plug domain"/>
    <property type="match status" value="1"/>
</dbReference>
<dbReference type="PANTHER" id="PTHR32552">
    <property type="entry name" value="FERRICHROME IRON RECEPTOR-RELATED"/>
    <property type="match status" value="1"/>
</dbReference>
<name>A0A934SFD0_9RHOB</name>
<feature type="domain" description="TonB-dependent receptor-like beta-barrel" evidence="14">
    <location>
        <begin position="316"/>
        <end position="734"/>
    </location>
</feature>
<comment type="similarity">
    <text evidence="11 12">Belongs to the TonB-dependent receptor family.</text>
</comment>
<feature type="signal peptide" evidence="13">
    <location>
        <begin position="1"/>
        <end position="33"/>
    </location>
</feature>
<keyword evidence="5 11" id="KW-0812">Transmembrane</keyword>
<feature type="chain" id="PRO_5037665903" evidence="13">
    <location>
        <begin position="34"/>
        <end position="766"/>
    </location>
</feature>
<comment type="caution">
    <text evidence="16">The sequence shown here is derived from an EMBL/GenBank/DDBJ whole genome shotgun (WGS) entry which is preliminary data.</text>
</comment>
<reference evidence="16" key="1">
    <citation type="submission" date="2021-01" db="EMBL/GenBank/DDBJ databases">
        <title>Paracoccus amoyensis sp. nov., isolated from the surface seawater along the coast of Xiamen Island, China.</title>
        <authorList>
            <person name="Lyu L."/>
        </authorList>
    </citation>
    <scope>NUCLEOTIDE SEQUENCE</scope>
    <source>
        <strain evidence="16">MJ17</strain>
    </source>
</reference>
<keyword evidence="6" id="KW-0408">Iron</keyword>
<keyword evidence="13" id="KW-0732">Signal</keyword>
<evidence type="ECO:0000256" key="2">
    <source>
        <dbReference type="ARBA" id="ARBA00022448"/>
    </source>
</evidence>
<keyword evidence="9 11" id="KW-0472">Membrane</keyword>
<evidence type="ECO:0000256" key="12">
    <source>
        <dbReference type="RuleBase" id="RU003357"/>
    </source>
</evidence>
<evidence type="ECO:0000256" key="4">
    <source>
        <dbReference type="ARBA" id="ARBA00022496"/>
    </source>
</evidence>
<keyword evidence="17" id="KW-1185">Reference proteome</keyword>
<evidence type="ECO:0000313" key="17">
    <source>
        <dbReference type="Proteomes" id="UP000640485"/>
    </source>
</evidence>
<keyword evidence="3 11" id="KW-1134">Transmembrane beta strand</keyword>
<keyword evidence="7" id="KW-0406">Ion transport</keyword>
<dbReference type="GO" id="GO:0006826">
    <property type="term" value="P:iron ion transport"/>
    <property type="evidence" value="ECO:0007669"/>
    <property type="project" value="UniProtKB-KW"/>
</dbReference>
<dbReference type="RefSeq" id="WP_200685411.1">
    <property type="nucleotide sequence ID" value="NZ_JAEPRQ010000002.1"/>
</dbReference>
<dbReference type="InterPro" id="IPR039426">
    <property type="entry name" value="TonB-dep_rcpt-like"/>
</dbReference>
<keyword evidence="8 12" id="KW-0798">TonB box</keyword>
<evidence type="ECO:0000313" key="16">
    <source>
        <dbReference type="EMBL" id="MBK4215966.1"/>
    </source>
</evidence>
<dbReference type="Proteomes" id="UP000640485">
    <property type="component" value="Unassembled WGS sequence"/>
</dbReference>
<gene>
    <name evidence="16" type="ORF">JJJ17_08525</name>
</gene>
<evidence type="ECO:0000256" key="11">
    <source>
        <dbReference type="PROSITE-ProRule" id="PRU01360"/>
    </source>
</evidence>
<evidence type="ECO:0000259" key="14">
    <source>
        <dbReference type="Pfam" id="PF00593"/>
    </source>
</evidence>
<dbReference type="PANTHER" id="PTHR32552:SF81">
    <property type="entry name" value="TONB-DEPENDENT OUTER MEMBRANE RECEPTOR"/>
    <property type="match status" value="1"/>
</dbReference>
<organism evidence="16 17">
    <name type="scientific">Paracoccus caeni</name>
    <dbReference type="NCBI Taxonomy" id="657651"/>
    <lineage>
        <taxon>Bacteria</taxon>
        <taxon>Pseudomonadati</taxon>
        <taxon>Pseudomonadota</taxon>
        <taxon>Alphaproteobacteria</taxon>
        <taxon>Rhodobacterales</taxon>
        <taxon>Paracoccaceae</taxon>
        <taxon>Paracoccus</taxon>
    </lineage>
</organism>
<dbReference type="CDD" id="cd01347">
    <property type="entry name" value="ligand_gated_channel"/>
    <property type="match status" value="1"/>
</dbReference>
<evidence type="ECO:0000256" key="9">
    <source>
        <dbReference type="ARBA" id="ARBA00023136"/>
    </source>
</evidence>
<dbReference type="Gene3D" id="2.40.170.20">
    <property type="entry name" value="TonB-dependent receptor, beta-barrel domain"/>
    <property type="match status" value="1"/>
</dbReference>
<evidence type="ECO:0000256" key="8">
    <source>
        <dbReference type="ARBA" id="ARBA00023077"/>
    </source>
</evidence>
<sequence>MKTILAKRRAVIAALMTGSAICSGLVLPQIAQAQQVIDIEPGNAQLGMVAPAEDTVVLQTITLYGDRTTTNIDDSTASVAVVDQKALESPTILTYDDAYRQMANVSKGDWTESGFIIRGVNSEGLTPGLGAPLATFYIDGVQQTVEGTRRGQRGAFDLEQLEVYRGPQSTLTGRAALAGAVYLRTKDPEFSPSGAAQVTYGSDNHKQIGLAYGDALGDRLAYRVSGEYSRKDSDLNYPSYKGYDRYDDYVKDDYWSLRAKLLWLPGEDDNTRVLFSYARSFDAPTQNDIYGPNWSSSSSGYDARRGDGWGDILPDFYLAGFPYVPLVNPGAPGLHDFAAFQDVRETRVDNFGVEVEHEINANLTLTAQTGWTHSVTSRNSINHGTPGEFYTVDGEFDQRLLSQEFRLNYEFDNLRWVGGLYFSKEEHRSYRNAMLPNLDLSSPTGLVIEDLRTKNTADIRNTALFAEVEYEFAPSWSIIGGGRLDRFSQDQHATVDITTPFRPDVPSSSTSSSNEYSDTVFIPKLGISYDLSEDQSLSLIYQEGYRPGGASIRAKNGSPYSYDAEWTKNLELSWRGRFMDDRLSVAANVFYQKWDGQQVEVWETPGDSTTSYIANAGESKSYGAELDLAYEVTDRLDVTASVGLLHTEFTDFVLGNNDYTGLAFGNAPKRNLSLGVAWGDDLGWFANGNLRVQSSMLSRLESNNPLELGGFGTVDAAVGYGWENAKLTAYATNLFDREYFTYEYGPGAMATLGDRREIGLRLDYSF</sequence>
<keyword evidence="16" id="KW-0675">Receptor</keyword>
<dbReference type="SUPFAM" id="SSF56935">
    <property type="entry name" value="Porins"/>
    <property type="match status" value="1"/>
</dbReference>
<evidence type="ECO:0000256" key="10">
    <source>
        <dbReference type="ARBA" id="ARBA00023237"/>
    </source>
</evidence>
<evidence type="ECO:0000256" key="3">
    <source>
        <dbReference type="ARBA" id="ARBA00022452"/>
    </source>
</evidence>
<proteinExistence type="inferred from homology"/>
<evidence type="ECO:0000256" key="13">
    <source>
        <dbReference type="SAM" id="SignalP"/>
    </source>
</evidence>
<accession>A0A934SFD0</accession>
<evidence type="ECO:0000256" key="5">
    <source>
        <dbReference type="ARBA" id="ARBA00022692"/>
    </source>
</evidence>
<dbReference type="Pfam" id="PF07715">
    <property type="entry name" value="Plug"/>
    <property type="match status" value="1"/>
</dbReference>
<keyword evidence="10 11" id="KW-0998">Cell outer membrane</keyword>
<keyword evidence="4" id="KW-0410">Iron transport</keyword>
<evidence type="ECO:0000259" key="15">
    <source>
        <dbReference type="Pfam" id="PF07715"/>
    </source>
</evidence>
<comment type="subcellular location">
    <subcellularLocation>
        <location evidence="1 11">Cell outer membrane</location>
        <topology evidence="1 11">Multi-pass membrane protein</topology>
    </subcellularLocation>
</comment>
<dbReference type="PROSITE" id="PS52016">
    <property type="entry name" value="TONB_DEPENDENT_REC_3"/>
    <property type="match status" value="1"/>
</dbReference>
<dbReference type="InterPro" id="IPR000531">
    <property type="entry name" value="Beta-barrel_TonB"/>
</dbReference>
<dbReference type="InterPro" id="IPR037066">
    <property type="entry name" value="Plug_dom_sf"/>
</dbReference>
<keyword evidence="2 11" id="KW-0813">Transport</keyword>
<protein>
    <submittedName>
        <fullName evidence="16">TonB-dependent receptor</fullName>
    </submittedName>
</protein>
<dbReference type="EMBL" id="JAEPRQ010000002">
    <property type="protein sequence ID" value="MBK4215966.1"/>
    <property type="molecule type" value="Genomic_DNA"/>
</dbReference>
<dbReference type="InterPro" id="IPR012910">
    <property type="entry name" value="Plug_dom"/>
</dbReference>
<feature type="domain" description="TonB-dependent receptor plug" evidence="15">
    <location>
        <begin position="73"/>
        <end position="180"/>
    </location>
</feature>
<dbReference type="Pfam" id="PF00593">
    <property type="entry name" value="TonB_dep_Rec_b-barrel"/>
    <property type="match status" value="1"/>
</dbReference>
<dbReference type="AlphaFoldDB" id="A0A934SFD0"/>
<evidence type="ECO:0000256" key="6">
    <source>
        <dbReference type="ARBA" id="ARBA00023004"/>
    </source>
</evidence>